<protein>
    <recommendedName>
        <fullName evidence="4">M23ase beta-sheet core domain-containing protein</fullName>
    </recommendedName>
</protein>
<dbReference type="OrthoDB" id="1099523at2"/>
<feature type="compositionally biased region" description="Basic and acidic residues" evidence="2">
    <location>
        <begin position="44"/>
        <end position="56"/>
    </location>
</feature>
<feature type="compositionally biased region" description="Gly residues" evidence="2">
    <location>
        <begin position="259"/>
        <end position="268"/>
    </location>
</feature>
<dbReference type="KEGG" id="erz:ER308_18985"/>
<evidence type="ECO:0000256" key="1">
    <source>
        <dbReference type="SAM" id="Coils"/>
    </source>
</evidence>
<evidence type="ECO:0000259" key="4">
    <source>
        <dbReference type="Pfam" id="PF01551"/>
    </source>
</evidence>
<name>A0A411YJT1_9ACTN</name>
<dbReference type="RefSeq" id="WP_131156439.1">
    <property type="nucleotide sequence ID" value="NZ_CP036402.1"/>
</dbReference>
<dbReference type="InterPro" id="IPR016047">
    <property type="entry name" value="M23ase_b-sheet_dom"/>
</dbReference>
<dbReference type="InterPro" id="IPR050570">
    <property type="entry name" value="Cell_wall_metabolism_enzyme"/>
</dbReference>
<sequence>MIAPRVVAVLLPALAVAISVGPATADSDLAAEEERLEETENELSEIRDELEGARDSVDEEEAALEVAEARVDRVVGAVEEVRHAVERQQETVQSAREEFAELEEEVDRHEARLQDRIAEMYRDGSNGALGPVMDSEDPGAALATSALLDAVNRSDRLVFEDLESTRALAEEQAQRLEEEEEILEAVVDRKERLLADVEELREDRAMQLAEVEERIAELESHEEYLEGDQAAIAAEIERIEEEAAEPEPEPEPEPDAGDEGAGADGAAGAGSAASDSGDEESDTEATTAEAPSGEGWTWPASGPITSGFGQRWGRLHAGIDIANSAGSPVMAARSGTVAFAGSQGGYGQTVIVNHPGPYQTLYAHLSSIETSVGASVSAGQRIGGMGCTGSCTGTHLHFEIHVEGQPRNPLGFLP</sequence>
<feature type="signal peptide" evidence="3">
    <location>
        <begin position="1"/>
        <end position="25"/>
    </location>
</feature>
<keyword evidence="3" id="KW-0732">Signal</keyword>
<feature type="compositionally biased region" description="Acidic residues" evidence="2">
    <location>
        <begin position="241"/>
        <end position="258"/>
    </location>
</feature>
<feature type="coiled-coil region" evidence="1">
    <location>
        <begin position="159"/>
        <end position="228"/>
    </location>
</feature>
<dbReference type="PANTHER" id="PTHR21666">
    <property type="entry name" value="PEPTIDASE-RELATED"/>
    <property type="match status" value="1"/>
</dbReference>
<reference evidence="5 6" key="1">
    <citation type="submission" date="2019-01" db="EMBL/GenBank/DDBJ databases">
        <title>Egibacter rhizosphaerae EGI 80759T.</title>
        <authorList>
            <person name="Chen D.-D."/>
            <person name="Tian Y."/>
            <person name="Jiao J.-Y."/>
            <person name="Zhang X.-T."/>
            <person name="Zhang Y.-G."/>
            <person name="Zhang Y."/>
            <person name="Xiao M."/>
            <person name="Shu W.-S."/>
            <person name="Li W.-J."/>
        </authorList>
    </citation>
    <scope>NUCLEOTIDE SEQUENCE [LARGE SCALE GENOMIC DNA]</scope>
    <source>
        <strain evidence="5 6">EGI 80759</strain>
    </source>
</reference>
<evidence type="ECO:0000313" key="5">
    <source>
        <dbReference type="EMBL" id="QBI21447.1"/>
    </source>
</evidence>
<dbReference type="SUPFAM" id="SSF51261">
    <property type="entry name" value="Duplicated hybrid motif"/>
    <property type="match status" value="1"/>
</dbReference>
<feature type="compositionally biased region" description="Acidic residues" evidence="2">
    <location>
        <begin position="31"/>
        <end position="43"/>
    </location>
</feature>
<accession>A0A411YJT1</accession>
<feature type="domain" description="M23ase beta-sheet core" evidence="4">
    <location>
        <begin position="315"/>
        <end position="409"/>
    </location>
</feature>
<keyword evidence="6" id="KW-1185">Reference proteome</keyword>
<evidence type="ECO:0000256" key="2">
    <source>
        <dbReference type="SAM" id="MobiDB-lite"/>
    </source>
</evidence>
<feature type="chain" id="PRO_5019498594" description="M23ase beta-sheet core domain-containing protein" evidence="3">
    <location>
        <begin position="26"/>
        <end position="414"/>
    </location>
</feature>
<proteinExistence type="predicted"/>
<dbReference type="CDD" id="cd12797">
    <property type="entry name" value="M23_peptidase"/>
    <property type="match status" value="1"/>
</dbReference>
<dbReference type="Proteomes" id="UP000291469">
    <property type="component" value="Chromosome"/>
</dbReference>
<dbReference type="GO" id="GO:0004222">
    <property type="term" value="F:metalloendopeptidase activity"/>
    <property type="evidence" value="ECO:0007669"/>
    <property type="project" value="TreeGrafter"/>
</dbReference>
<feature type="region of interest" description="Disordered" evidence="2">
    <location>
        <begin position="241"/>
        <end position="309"/>
    </location>
</feature>
<dbReference type="EMBL" id="CP036402">
    <property type="protein sequence ID" value="QBI21447.1"/>
    <property type="molecule type" value="Genomic_DNA"/>
</dbReference>
<dbReference type="Gene3D" id="2.70.70.10">
    <property type="entry name" value="Glucose Permease (Domain IIA)"/>
    <property type="match status" value="1"/>
</dbReference>
<keyword evidence="1" id="KW-0175">Coiled coil</keyword>
<gene>
    <name evidence="5" type="ORF">ER308_18985</name>
</gene>
<dbReference type="AlphaFoldDB" id="A0A411YJT1"/>
<organism evidence="5 6">
    <name type="scientific">Egibacter rhizosphaerae</name>
    <dbReference type="NCBI Taxonomy" id="1670831"/>
    <lineage>
        <taxon>Bacteria</taxon>
        <taxon>Bacillati</taxon>
        <taxon>Actinomycetota</taxon>
        <taxon>Nitriliruptoria</taxon>
        <taxon>Egibacterales</taxon>
        <taxon>Egibacteraceae</taxon>
        <taxon>Egibacter</taxon>
    </lineage>
</organism>
<feature type="region of interest" description="Disordered" evidence="2">
    <location>
        <begin position="31"/>
        <end position="56"/>
    </location>
</feature>
<dbReference type="Gene3D" id="6.10.250.3150">
    <property type="match status" value="1"/>
</dbReference>
<evidence type="ECO:0000256" key="3">
    <source>
        <dbReference type="SAM" id="SignalP"/>
    </source>
</evidence>
<evidence type="ECO:0000313" key="6">
    <source>
        <dbReference type="Proteomes" id="UP000291469"/>
    </source>
</evidence>
<dbReference type="Pfam" id="PF01551">
    <property type="entry name" value="Peptidase_M23"/>
    <property type="match status" value="1"/>
</dbReference>
<dbReference type="InterPro" id="IPR011055">
    <property type="entry name" value="Dup_hybrid_motif"/>
</dbReference>
<dbReference type="PANTHER" id="PTHR21666:SF270">
    <property type="entry name" value="MUREIN HYDROLASE ACTIVATOR ENVC"/>
    <property type="match status" value="1"/>
</dbReference>